<dbReference type="InterPro" id="IPR027417">
    <property type="entry name" value="P-loop_NTPase"/>
</dbReference>
<evidence type="ECO:0000313" key="7">
    <source>
        <dbReference type="EMBL" id="PON38772.1"/>
    </source>
</evidence>
<dbReference type="Pfam" id="PF18052">
    <property type="entry name" value="Rx_N"/>
    <property type="match status" value="1"/>
</dbReference>
<evidence type="ECO:0000313" key="8">
    <source>
        <dbReference type="Proteomes" id="UP000237000"/>
    </source>
</evidence>
<dbReference type="FunFam" id="1.10.10.10:FF:000322">
    <property type="entry name" value="Probable disease resistance protein At1g63360"/>
    <property type="match status" value="1"/>
</dbReference>
<dbReference type="Proteomes" id="UP000237000">
    <property type="component" value="Unassembled WGS sequence"/>
</dbReference>
<comment type="caution">
    <text evidence="7">The sequence shown here is derived from an EMBL/GenBank/DDBJ whole genome shotgun (WGS) entry which is preliminary data.</text>
</comment>
<dbReference type="InParanoid" id="A0A2P5AQF4"/>
<dbReference type="EMBL" id="JXTC01000742">
    <property type="protein sequence ID" value="PON38772.1"/>
    <property type="molecule type" value="Genomic_DNA"/>
</dbReference>
<evidence type="ECO:0000256" key="1">
    <source>
        <dbReference type="ARBA" id="ARBA00022737"/>
    </source>
</evidence>
<dbReference type="InterPro" id="IPR041118">
    <property type="entry name" value="Rx_N"/>
</dbReference>
<name>A0A2P5AQF4_TREOI</name>
<dbReference type="Pfam" id="PF23559">
    <property type="entry name" value="WHD_DRP"/>
    <property type="match status" value="1"/>
</dbReference>
<keyword evidence="2" id="KW-0547">Nucleotide-binding</keyword>
<dbReference type="GO" id="GO:0043531">
    <property type="term" value="F:ADP binding"/>
    <property type="evidence" value="ECO:0007669"/>
    <property type="project" value="InterPro"/>
</dbReference>
<reference evidence="8" key="1">
    <citation type="submission" date="2016-06" db="EMBL/GenBank/DDBJ databases">
        <title>Parallel loss of symbiosis genes in relatives of nitrogen-fixing non-legume Parasponia.</title>
        <authorList>
            <person name="Van Velzen R."/>
            <person name="Holmer R."/>
            <person name="Bu F."/>
            <person name="Rutten L."/>
            <person name="Van Zeijl A."/>
            <person name="Liu W."/>
            <person name="Santuari L."/>
            <person name="Cao Q."/>
            <person name="Sharma T."/>
            <person name="Shen D."/>
            <person name="Roswanjaya Y."/>
            <person name="Wardhani T."/>
            <person name="Kalhor M.S."/>
            <person name="Jansen J."/>
            <person name="Van den Hoogen J."/>
            <person name="Gungor B."/>
            <person name="Hartog M."/>
            <person name="Hontelez J."/>
            <person name="Verver J."/>
            <person name="Yang W.-C."/>
            <person name="Schijlen E."/>
            <person name="Repin R."/>
            <person name="Schilthuizen M."/>
            <person name="Schranz E."/>
            <person name="Heidstra R."/>
            <person name="Miyata K."/>
            <person name="Fedorova E."/>
            <person name="Kohlen W."/>
            <person name="Bisseling T."/>
            <person name="Smit S."/>
            <person name="Geurts R."/>
        </authorList>
    </citation>
    <scope>NUCLEOTIDE SEQUENCE [LARGE SCALE GENOMIC DNA]</scope>
    <source>
        <strain evidence="8">cv. RG33-2</strain>
    </source>
</reference>
<dbReference type="InterPro" id="IPR042197">
    <property type="entry name" value="Apaf_helical"/>
</dbReference>
<evidence type="ECO:0000256" key="2">
    <source>
        <dbReference type="ARBA" id="ARBA00022741"/>
    </source>
</evidence>
<dbReference type="SUPFAM" id="SSF52540">
    <property type="entry name" value="P-loop containing nucleoside triphosphate hydrolases"/>
    <property type="match status" value="1"/>
</dbReference>
<feature type="domain" description="NB-ARC" evidence="4">
    <location>
        <begin position="174"/>
        <end position="346"/>
    </location>
</feature>
<dbReference type="FunFam" id="3.40.50.300:FF:001091">
    <property type="entry name" value="Probable disease resistance protein At1g61300"/>
    <property type="match status" value="1"/>
</dbReference>
<feature type="non-terminal residue" evidence="7">
    <location>
        <position position="559"/>
    </location>
</feature>
<feature type="domain" description="Disease resistance protein winged helix" evidence="6">
    <location>
        <begin position="436"/>
        <end position="503"/>
    </location>
</feature>
<evidence type="ECO:0000259" key="5">
    <source>
        <dbReference type="Pfam" id="PF18052"/>
    </source>
</evidence>
<proteinExistence type="predicted"/>
<dbReference type="Gene3D" id="1.10.10.10">
    <property type="entry name" value="Winged helix-like DNA-binding domain superfamily/Winged helix DNA-binding domain"/>
    <property type="match status" value="1"/>
</dbReference>
<protein>
    <submittedName>
        <fullName evidence="7">NB-ARC domain containing protein</fullName>
    </submittedName>
</protein>
<dbReference type="InterPro" id="IPR002182">
    <property type="entry name" value="NB-ARC"/>
</dbReference>
<dbReference type="InterPro" id="IPR044974">
    <property type="entry name" value="Disease_R_plants"/>
</dbReference>
<dbReference type="PANTHER" id="PTHR23155">
    <property type="entry name" value="DISEASE RESISTANCE PROTEIN RP"/>
    <property type="match status" value="1"/>
</dbReference>
<dbReference type="InterPro" id="IPR036388">
    <property type="entry name" value="WH-like_DNA-bd_sf"/>
</dbReference>
<keyword evidence="1" id="KW-0677">Repeat</keyword>
<evidence type="ECO:0000259" key="4">
    <source>
        <dbReference type="Pfam" id="PF00931"/>
    </source>
</evidence>
<keyword evidence="8" id="KW-1185">Reference proteome</keyword>
<sequence length="559" mass="63555">MAADMVGGAFLSAFLQVLFDRLGSREFLDLFRGKEAIVNLLNELNTTLNSAGLLLNDAEEKLIKDQRVKKWLDDLKDTVYDADDLVYKINTVALRKELEGKPQRSFAKVLMKLNPTSSTAFDNKIKPEIDNILGKLKLLLEPKNNPGLKIVENKKLPERICAPRVEESDVYGRDADKEAIIQLLLSDDDANGDKLSVIPIVGMGGIGKTTLAQLVYKDERVNKRFDTKAWVTVGGDRIDCLKVMRIIIEQVTNSEECKVQEQYALQDKLEKALAGKKFLFIIDDVWDEDLQKWDVLKSSLASGLRGSTIIVTTRNTNIASIMETRSVHQLDPISDDDGFLLFAKHASIDVNHSDEYLYHQVIGKEIVDKCKGLPLAIKSLGDLLRCKRKKNEWLNILNSDIWELYESRSTGILPALWLSYYYLPSHLKQCFAYCAMFPKDYEFKKENIILLWMAEGLLHSSTKKRMEDVGEEYFHDLISRSFFQPASKDPSTFLMHDLMHDLAIFVSGEFCLEMDDTRFSNCTSKIRHLSYKGKADDLKTIEVLSKAAGLRTFLTLPKM</sequence>
<accession>A0A2P5AQF4</accession>
<evidence type="ECO:0000256" key="3">
    <source>
        <dbReference type="ARBA" id="ARBA00022821"/>
    </source>
</evidence>
<dbReference type="Gene3D" id="3.40.50.300">
    <property type="entry name" value="P-loop containing nucleotide triphosphate hydrolases"/>
    <property type="match status" value="1"/>
</dbReference>
<evidence type="ECO:0000259" key="6">
    <source>
        <dbReference type="Pfam" id="PF23559"/>
    </source>
</evidence>
<dbReference type="OrthoDB" id="1182803at2759"/>
<dbReference type="PRINTS" id="PR00364">
    <property type="entry name" value="DISEASERSIST"/>
</dbReference>
<keyword evidence="3" id="KW-0611">Plant defense</keyword>
<dbReference type="GO" id="GO:0098542">
    <property type="term" value="P:defense response to other organism"/>
    <property type="evidence" value="ECO:0007669"/>
    <property type="project" value="TreeGrafter"/>
</dbReference>
<dbReference type="Pfam" id="PF00931">
    <property type="entry name" value="NB-ARC"/>
    <property type="match status" value="1"/>
</dbReference>
<organism evidence="7 8">
    <name type="scientific">Trema orientale</name>
    <name type="common">Charcoal tree</name>
    <name type="synonym">Celtis orientalis</name>
    <dbReference type="NCBI Taxonomy" id="63057"/>
    <lineage>
        <taxon>Eukaryota</taxon>
        <taxon>Viridiplantae</taxon>
        <taxon>Streptophyta</taxon>
        <taxon>Embryophyta</taxon>
        <taxon>Tracheophyta</taxon>
        <taxon>Spermatophyta</taxon>
        <taxon>Magnoliopsida</taxon>
        <taxon>eudicotyledons</taxon>
        <taxon>Gunneridae</taxon>
        <taxon>Pentapetalae</taxon>
        <taxon>rosids</taxon>
        <taxon>fabids</taxon>
        <taxon>Rosales</taxon>
        <taxon>Cannabaceae</taxon>
        <taxon>Trema</taxon>
    </lineage>
</organism>
<dbReference type="PANTHER" id="PTHR23155:SF1241">
    <property type="entry name" value="DISEASE RESISTANCE RPP13-LIKE PROTEIN 1-RELATED"/>
    <property type="match status" value="1"/>
</dbReference>
<feature type="domain" description="Disease resistance N-terminal" evidence="5">
    <location>
        <begin position="10"/>
        <end position="103"/>
    </location>
</feature>
<dbReference type="AlphaFoldDB" id="A0A2P5AQF4"/>
<dbReference type="Gene3D" id="1.10.8.430">
    <property type="entry name" value="Helical domain of apoptotic protease-activating factors"/>
    <property type="match status" value="1"/>
</dbReference>
<dbReference type="Gene3D" id="1.20.5.4130">
    <property type="match status" value="1"/>
</dbReference>
<gene>
    <name evidence="7" type="ORF">TorRG33x02_344290</name>
</gene>
<dbReference type="InterPro" id="IPR058922">
    <property type="entry name" value="WHD_DRP"/>
</dbReference>